<proteinExistence type="predicted"/>
<gene>
    <name evidence="2" type="ORF">Tco_0749678</name>
</gene>
<keyword evidence="3" id="KW-1185">Reference proteome</keyword>
<dbReference type="EMBL" id="BQNB010010878">
    <property type="protein sequence ID" value="GJS83137.1"/>
    <property type="molecule type" value="Genomic_DNA"/>
</dbReference>
<accession>A0ABQ4Z1U1</accession>
<feature type="region of interest" description="Disordered" evidence="1">
    <location>
        <begin position="69"/>
        <end position="88"/>
    </location>
</feature>
<name>A0ABQ4Z1U1_9ASTR</name>
<dbReference type="Proteomes" id="UP001151760">
    <property type="component" value="Unassembled WGS sequence"/>
</dbReference>
<feature type="compositionally biased region" description="Acidic residues" evidence="1">
    <location>
        <begin position="190"/>
        <end position="247"/>
    </location>
</feature>
<comment type="caution">
    <text evidence="2">The sequence shown here is derived from an EMBL/GenBank/DDBJ whole genome shotgun (WGS) entry which is preliminary data.</text>
</comment>
<evidence type="ECO:0000313" key="2">
    <source>
        <dbReference type="EMBL" id="GJS83137.1"/>
    </source>
</evidence>
<feature type="compositionally biased region" description="Basic and acidic residues" evidence="1">
    <location>
        <begin position="71"/>
        <end position="82"/>
    </location>
</feature>
<sequence>MILKCVLNCFLNCAKYGFGFWDNLCAYDCYVNDMCWYDMLCGTFCVELQCGTCELRPIYSSSLVVDTDTESDQREAPSKAEESQPLGSRVPLMSEEFEASEPSGTRTVSSYSPVSSDSTAPLTTSMACVLRRPYSGHVKPDISEATTLSLSSFRKRYRSSYETPSSSSSSPTLLVQKRYWGTSELILDIDSEGDELREEDTEEDVEDESQGLDDESQGLDDESQGLDDEGQGLEDEGPNMKEEEEASPEGQHQAVLVVDIAGRAIDLHQTFQLITTSLTPIQTPPSHEWWLGSLPISPSSPVVPSPIALLVATPATTISVDEDQFIEVGAQLELLKTHIIITLSVGCNYHLLLVTYINRDVGSCILSQERLEMRSFHIGHVDTRIDAISLYAVIRLSRYDDSN</sequence>
<protein>
    <submittedName>
        <fullName evidence="2">Uncharacterized protein</fullName>
    </submittedName>
</protein>
<reference evidence="2" key="1">
    <citation type="journal article" date="2022" name="Int. J. Mol. Sci.">
        <title>Draft Genome of Tanacetum Coccineum: Genomic Comparison of Closely Related Tanacetum-Family Plants.</title>
        <authorList>
            <person name="Yamashiro T."/>
            <person name="Shiraishi A."/>
            <person name="Nakayama K."/>
            <person name="Satake H."/>
        </authorList>
    </citation>
    <scope>NUCLEOTIDE SEQUENCE</scope>
</reference>
<organism evidence="2 3">
    <name type="scientific">Tanacetum coccineum</name>
    <dbReference type="NCBI Taxonomy" id="301880"/>
    <lineage>
        <taxon>Eukaryota</taxon>
        <taxon>Viridiplantae</taxon>
        <taxon>Streptophyta</taxon>
        <taxon>Embryophyta</taxon>
        <taxon>Tracheophyta</taxon>
        <taxon>Spermatophyta</taxon>
        <taxon>Magnoliopsida</taxon>
        <taxon>eudicotyledons</taxon>
        <taxon>Gunneridae</taxon>
        <taxon>Pentapetalae</taxon>
        <taxon>asterids</taxon>
        <taxon>campanulids</taxon>
        <taxon>Asterales</taxon>
        <taxon>Asteraceae</taxon>
        <taxon>Asteroideae</taxon>
        <taxon>Anthemideae</taxon>
        <taxon>Anthemidinae</taxon>
        <taxon>Tanacetum</taxon>
    </lineage>
</organism>
<feature type="compositionally biased region" description="Low complexity" evidence="1">
    <location>
        <begin position="109"/>
        <end position="118"/>
    </location>
</feature>
<feature type="region of interest" description="Disordered" evidence="1">
    <location>
        <begin position="97"/>
        <end position="120"/>
    </location>
</feature>
<evidence type="ECO:0000256" key="1">
    <source>
        <dbReference type="SAM" id="MobiDB-lite"/>
    </source>
</evidence>
<reference evidence="2" key="2">
    <citation type="submission" date="2022-01" db="EMBL/GenBank/DDBJ databases">
        <authorList>
            <person name="Yamashiro T."/>
            <person name="Shiraishi A."/>
            <person name="Satake H."/>
            <person name="Nakayama K."/>
        </authorList>
    </citation>
    <scope>NUCLEOTIDE SEQUENCE</scope>
</reference>
<feature type="region of interest" description="Disordered" evidence="1">
    <location>
        <begin position="190"/>
        <end position="251"/>
    </location>
</feature>
<evidence type="ECO:0000313" key="3">
    <source>
        <dbReference type="Proteomes" id="UP001151760"/>
    </source>
</evidence>